<gene>
    <name evidence="1" type="ORF">PISMIDRAFT_83911</name>
</gene>
<name>A0A0C9YWK5_9AGAM</name>
<dbReference type="STRING" id="765257.A0A0C9YWK5"/>
<organism evidence="1 2">
    <name type="scientific">Pisolithus microcarpus 441</name>
    <dbReference type="NCBI Taxonomy" id="765257"/>
    <lineage>
        <taxon>Eukaryota</taxon>
        <taxon>Fungi</taxon>
        <taxon>Dikarya</taxon>
        <taxon>Basidiomycota</taxon>
        <taxon>Agaricomycotina</taxon>
        <taxon>Agaricomycetes</taxon>
        <taxon>Agaricomycetidae</taxon>
        <taxon>Boletales</taxon>
        <taxon>Sclerodermatineae</taxon>
        <taxon>Pisolithaceae</taxon>
        <taxon>Pisolithus</taxon>
    </lineage>
</organism>
<sequence length="56" mass="6501">MPRPQMDWGRREGNQLINEQLALMVPELEGFVERGQETLNVEQRQLYQAVLDSVMG</sequence>
<keyword evidence="2" id="KW-1185">Reference proteome</keyword>
<proteinExistence type="predicted"/>
<protein>
    <submittedName>
        <fullName evidence="1">Uncharacterized protein</fullName>
    </submittedName>
</protein>
<dbReference type="OrthoDB" id="2669609at2759"/>
<dbReference type="HOGENOM" id="CLU_3020013_0_0_1"/>
<reference evidence="1 2" key="1">
    <citation type="submission" date="2014-04" db="EMBL/GenBank/DDBJ databases">
        <authorList>
            <consortium name="DOE Joint Genome Institute"/>
            <person name="Kuo A."/>
            <person name="Kohler A."/>
            <person name="Costa M.D."/>
            <person name="Nagy L.G."/>
            <person name="Floudas D."/>
            <person name="Copeland A."/>
            <person name="Barry K.W."/>
            <person name="Cichocki N."/>
            <person name="Veneault-Fourrey C."/>
            <person name="LaButti K."/>
            <person name="Lindquist E.A."/>
            <person name="Lipzen A."/>
            <person name="Lundell T."/>
            <person name="Morin E."/>
            <person name="Murat C."/>
            <person name="Sun H."/>
            <person name="Tunlid A."/>
            <person name="Henrissat B."/>
            <person name="Grigoriev I.V."/>
            <person name="Hibbett D.S."/>
            <person name="Martin F."/>
            <person name="Nordberg H.P."/>
            <person name="Cantor M.N."/>
            <person name="Hua S.X."/>
        </authorList>
    </citation>
    <scope>NUCLEOTIDE SEQUENCE [LARGE SCALE GENOMIC DNA]</scope>
    <source>
        <strain evidence="1 2">441</strain>
    </source>
</reference>
<reference evidence="2" key="2">
    <citation type="submission" date="2015-01" db="EMBL/GenBank/DDBJ databases">
        <title>Evolutionary Origins and Diversification of the Mycorrhizal Mutualists.</title>
        <authorList>
            <consortium name="DOE Joint Genome Institute"/>
            <consortium name="Mycorrhizal Genomics Consortium"/>
            <person name="Kohler A."/>
            <person name="Kuo A."/>
            <person name="Nagy L.G."/>
            <person name="Floudas D."/>
            <person name="Copeland A."/>
            <person name="Barry K.W."/>
            <person name="Cichocki N."/>
            <person name="Veneault-Fourrey C."/>
            <person name="LaButti K."/>
            <person name="Lindquist E.A."/>
            <person name="Lipzen A."/>
            <person name="Lundell T."/>
            <person name="Morin E."/>
            <person name="Murat C."/>
            <person name="Riley R."/>
            <person name="Ohm R."/>
            <person name="Sun H."/>
            <person name="Tunlid A."/>
            <person name="Henrissat B."/>
            <person name="Grigoriev I.V."/>
            <person name="Hibbett D.S."/>
            <person name="Martin F."/>
        </authorList>
    </citation>
    <scope>NUCLEOTIDE SEQUENCE [LARGE SCALE GENOMIC DNA]</scope>
    <source>
        <strain evidence="2">441</strain>
    </source>
</reference>
<evidence type="ECO:0000313" key="1">
    <source>
        <dbReference type="EMBL" id="KIK21181.1"/>
    </source>
</evidence>
<feature type="non-terminal residue" evidence="1">
    <location>
        <position position="56"/>
    </location>
</feature>
<dbReference type="Proteomes" id="UP000054018">
    <property type="component" value="Unassembled WGS sequence"/>
</dbReference>
<dbReference type="AlphaFoldDB" id="A0A0C9YWK5"/>
<dbReference type="EMBL" id="KN833754">
    <property type="protein sequence ID" value="KIK21181.1"/>
    <property type="molecule type" value="Genomic_DNA"/>
</dbReference>
<accession>A0A0C9YWK5</accession>
<evidence type="ECO:0000313" key="2">
    <source>
        <dbReference type="Proteomes" id="UP000054018"/>
    </source>
</evidence>